<dbReference type="OrthoDB" id="447645at2"/>
<accession>U7QAE4</accession>
<dbReference type="PATRIC" id="fig|1348334.3.peg.5663"/>
<feature type="region of interest" description="Disordered" evidence="2">
    <location>
        <begin position="1"/>
        <end position="23"/>
    </location>
</feature>
<reference evidence="3 4" key="1">
    <citation type="journal article" date="2013" name="Front. Microbiol.">
        <title>Comparative genomic analyses of the cyanobacterium, Lyngbya aestuarii BL J, a powerful hydrogen producer.</title>
        <authorList>
            <person name="Kothari A."/>
            <person name="Vaughn M."/>
            <person name="Garcia-Pichel F."/>
        </authorList>
    </citation>
    <scope>NUCLEOTIDE SEQUENCE [LARGE SCALE GENOMIC DNA]</scope>
    <source>
        <strain evidence="3 4">BL J</strain>
    </source>
</reference>
<keyword evidence="4" id="KW-1185">Reference proteome</keyword>
<keyword evidence="1" id="KW-0175">Coiled coil</keyword>
<name>U7QAE4_9CYAN</name>
<dbReference type="AlphaFoldDB" id="U7QAE4"/>
<organism evidence="3 4">
    <name type="scientific">Lyngbya aestuarii BL J</name>
    <dbReference type="NCBI Taxonomy" id="1348334"/>
    <lineage>
        <taxon>Bacteria</taxon>
        <taxon>Bacillati</taxon>
        <taxon>Cyanobacteriota</taxon>
        <taxon>Cyanophyceae</taxon>
        <taxon>Oscillatoriophycideae</taxon>
        <taxon>Oscillatoriales</taxon>
        <taxon>Microcoleaceae</taxon>
        <taxon>Lyngbya</taxon>
    </lineage>
</organism>
<evidence type="ECO:0000256" key="1">
    <source>
        <dbReference type="SAM" id="Coils"/>
    </source>
</evidence>
<proteinExistence type="predicted"/>
<protein>
    <submittedName>
        <fullName evidence="3">Uncharacterized protein</fullName>
    </submittedName>
</protein>
<evidence type="ECO:0000256" key="2">
    <source>
        <dbReference type="SAM" id="MobiDB-lite"/>
    </source>
</evidence>
<gene>
    <name evidence="3" type="ORF">M595_5906</name>
</gene>
<dbReference type="RefSeq" id="WP_023069576.1">
    <property type="nucleotide sequence ID" value="NZ_AUZM01000117.1"/>
</dbReference>
<evidence type="ECO:0000313" key="3">
    <source>
        <dbReference type="EMBL" id="ERT04157.1"/>
    </source>
</evidence>
<dbReference type="Proteomes" id="UP000017127">
    <property type="component" value="Unassembled WGS sequence"/>
</dbReference>
<feature type="coiled-coil region" evidence="1">
    <location>
        <begin position="152"/>
        <end position="179"/>
    </location>
</feature>
<sequence length="273" mass="30928">MFPELSHRDQRRSHQIPNPAMASFNSNSSGAVVQKLKQRHWLELAEYVSLLSSAVGSVVVALSGQAFYGVAPLTVALSLNVANRYRVEHQVQRSQQDVVEMQQSINKLESNAVRAIWLIQQQLTREIATLREKQEQLPEQDSLETAYRSKQVAILTENVSSMQDNISAALEEMRQQMRQEIVTTQQHLQGVNGQVNEIQQAIATLQKGQPIPPYKPDVDLGQIQAQVNQLSQEHQEIIKPHLKRLIIAIKQLQTTQTRPVPRPPKPLSREHIQ</sequence>
<comment type="caution">
    <text evidence="3">The sequence shown here is derived from an EMBL/GenBank/DDBJ whole genome shotgun (WGS) entry which is preliminary data.</text>
</comment>
<dbReference type="EMBL" id="AUZM01000117">
    <property type="protein sequence ID" value="ERT04157.1"/>
    <property type="molecule type" value="Genomic_DNA"/>
</dbReference>
<evidence type="ECO:0000313" key="4">
    <source>
        <dbReference type="Proteomes" id="UP000017127"/>
    </source>
</evidence>
<feature type="region of interest" description="Disordered" evidence="2">
    <location>
        <begin position="253"/>
        <end position="273"/>
    </location>
</feature>